<evidence type="ECO:0000256" key="2">
    <source>
        <dbReference type="ARBA" id="ARBA00009694"/>
    </source>
</evidence>
<sequence>MNKKILITASIFGLLAVILGAFGAHALKELITVESQQTFETGVRYQMYHAILLLFVGTTTYIQQKTKKVLYYLIVLGIILFSGSIYGLATNLLTTFNFKTVGFVTPIGGLLLILAWGVMIANFLKIESKNDNK</sequence>
<evidence type="ECO:0000313" key="8">
    <source>
        <dbReference type="Proteomes" id="UP001176883"/>
    </source>
</evidence>
<accession>A0ABT8WBY0</accession>
<comment type="caution">
    <text evidence="7">The sequence shown here is derived from an EMBL/GenBank/DDBJ whole genome shotgun (WGS) entry which is preliminary data.</text>
</comment>
<evidence type="ECO:0000256" key="3">
    <source>
        <dbReference type="ARBA" id="ARBA00022692"/>
    </source>
</evidence>
<keyword evidence="3 6" id="KW-0812">Transmembrane</keyword>
<feature type="transmembrane region" description="Helical" evidence="6">
    <location>
        <begin position="69"/>
        <end position="89"/>
    </location>
</feature>
<evidence type="ECO:0000256" key="4">
    <source>
        <dbReference type="ARBA" id="ARBA00022989"/>
    </source>
</evidence>
<dbReference type="PANTHER" id="PTHR43461:SF1">
    <property type="entry name" value="TRANSMEMBRANE PROTEIN 256"/>
    <property type="match status" value="1"/>
</dbReference>
<evidence type="ECO:0000256" key="1">
    <source>
        <dbReference type="ARBA" id="ARBA00004141"/>
    </source>
</evidence>
<name>A0ABT8WBY0_9FLAO</name>
<evidence type="ECO:0000313" key="7">
    <source>
        <dbReference type="EMBL" id="MDO5970663.1"/>
    </source>
</evidence>
<dbReference type="InterPro" id="IPR006696">
    <property type="entry name" value="DUF423"/>
</dbReference>
<feature type="transmembrane region" description="Helical" evidence="6">
    <location>
        <begin position="101"/>
        <end position="124"/>
    </location>
</feature>
<reference evidence="7" key="1">
    <citation type="submission" date="2023-07" db="EMBL/GenBank/DDBJ databases">
        <title>Two novel species in the genus Flavivirga.</title>
        <authorList>
            <person name="Kwon K."/>
        </authorList>
    </citation>
    <scope>NUCLEOTIDE SEQUENCE</scope>
    <source>
        <strain evidence="7">KCTC 52353</strain>
    </source>
</reference>
<keyword evidence="8" id="KW-1185">Reference proteome</keyword>
<dbReference type="Pfam" id="PF04241">
    <property type="entry name" value="DUF423"/>
    <property type="match status" value="1"/>
</dbReference>
<comment type="similarity">
    <text evidence="2">Belongs to the UPF0382 family.</text>
</comment>
<dbReference type="PANTHER" id="PTHR43461">
    <property type="entry name" value="TRANSMEMBRANE PROTEIN 256"/>
    <property type="match status" value="1"/>
</dbReference>
<comment type="subcellular location">
    <subcellularLocation>
        <location evidence="1">Membrane</location>
        <topology evidence="1">Multi-pass membrane protein</topology>
    </subcellularLocation>
</comment>
<keyword evidence="5 6" id="KW-0472">Membrane</keyword>
<evidence type="ECO:0000256" key="5">
    <source>
        <dbReference type="ARBA" id="ARBA00023136"/>
    </source>
</evidence>
<dbReference type="RefSeq" id="WP_303278356.1">
    <property type="nucleotide sequence ID" value="NZ_JAUOEK010000128.1"/>
</dbReference>
<keyword evidence="4 6" id="KW-1133">Transmembrane helix</keyword>
<evidence type="ECO:0000256" key="6">
    <source>
        <dbReference type="SAM" id="Phobius"/>
    </source>
</evidence>
<organism evidence="7 8">
    <name type="scientific">Flavivirga aquimarina</name>
    <dbReference type="NCBI Taxonomy" id="2027862"/>
    <lineage>
        <taxon>Bacteria</taxon>
        <taxon>Pseudomonadati</taxon>
        <taxon>Bacteroidota</taxon>
        <taxon>Flavobacteriia</taxon>
        <taxon>Flavobacteriales</taxon>
        <taxon>Flavobacteriaceae</taxon>
        <taxon>Flavivirga</taxon>
    </lineage>
</organism>
<protein>
    <submittedName>
        <fullName evidence="7">DUF423 domain-containing protein</fullName>
    </submittedName>
</protein>
<dbReference type="Proteomes" id="UP001176883">
    <property type="component" value="Unassembled WGS sequence"/>
</dbReference>
<dbReference type="EMBL" id="JAUOEK010000128">
    <property type="protein sequence ID" value="MDO5970663.1"/>
    <property type="molecule type" value="Genomic_DNA"/>
</dbReference>
<feature type="transmembrane region" description="Helical" evidence="6">
    <location>
        <begin position="45"/>
        <end position="62"/>
    </location>
</feature>
<gene>
    <name evidence="7" type="ORF">Q4Q35_12670</name>
</gene>
<proteinExistence type="inferred from homology"/>